<proteinExistence type="predicted"/>
<name>A0A076G719_9CAUD</name>
<sequence length="41" mass="4805">MKVDKFYLDSWCKPAGDNRRGKPAFVESISRLLNLSNRDIY</sequence>
<dbReference type="OrthoDB" id="40281at10239"/>
<organism evidence="1 2">
    <name type="scientific">Bacillus phage Bobb</name>
    <dbReference type="NCBI Taxonomy" id="1527469"/>
    <lineage>
        <taxon>Viruses</taxon>
        <taxon>Duplodnaviria</taxon>
        <taxon>Heunggongvirae</taxon>
        <taxon>Uroviricota</taxon>
        <taxon>Caudoviricetes</taxon>
        <taxon>Herelleviridae</taxon>
        <taxon>Bastillevirinae</taxon>
        <taxon>Agatevirus</taxon>
        <taxon>Agatevirus bobb</taxon>
    </lineage>
</organism>
<dbReference type="GeneID" id="20283280"/>
<dbReference type="RefSeq" id="YP_009056470.1">
    <property type="nucleotide sequence ID" value="NC_024792.1"/>
</dbReference>
<evidence type="ECO:0000313" key="1">
    <source>
        <dbReference type="EMBL" id="AII28102.1"/>
    </source>
</evidence>
<protein>
    <submittedName>
        <fullName evidence="1">Uncharacterized protein</fullName>
    </submittedName>
</protein>
<accession>A0A076G719</accession>
<keyword evidence="2" id="KW-1185">Reference proteome</keyword>
<dbReference type="EMBL" id="KM051843">
    <property type="protein sequence ID" value="AII28102.1"/>
    <property type="molecule type" value="Genomic_DNA"/>
</dbReference>
<reference evidence="1 2" key="1">
    <citation type="submission" date="2014-06" db="EMBL/GenBank/DDBJ databases">
        <title>Bioinformatic genomic analysis of Bacillus phage Bobb.</title>
        <authorList>
            <person name="Lewis H.M.N."/>
            <person name="Temple L."/>
            <person name="Barth R.N."/>
            <person name="Bowles K.M."/>
            <person name="Churchin D.I."/>
            <person name="Scott-Croshaw C."/>
            <person name="Glasgow G.H."/>
            <person name="Gloe M.W."/>
            <person name="McGough T.M."/>
            <person name="Nutbrown S.A."/>
            <person name="Romulus S.R."/>
            <person name="Sanders K.A.M."/>
            <person name="Diachok C.R."/>
            <person name="Serigano J.P."/>
            <person name="Shin D."/>
            <person name="Suresh M.H."/>
            <person name="Conner A.R.N."/>
            <person name="Korba R.M."/>
            <person name="Livermore R.J."/>
            <person name="Rohlf M.B."/>
            <person name="Utterback S.D."/>
            <person name="Wilson V.E."/>
        </authorList>
    </citation>
    <scope>NUCLEOTIDE SEQUENCE [LARGE SCALE GENOMIC DNA]</scope>
</reference>
<dbReference type="Proteomes" id="UP000028664">
    <property type="component" value="Segment"/>
</dbReference>
<evidence type="ECO:0000313" key="2">
    <source>
        <dbReference type="Proteomes" id="UP000028664"/>
    </source>
</evidence>
<dbReference type="KEGG" id="vg:20283280"/>